<dbReference type="PIRSF" id="PIRSF003085">
    <property type="entry name" value="CMAS"/>
    <property type="match status" value="1"/>
</dbReference>
<keyword evidence="4" id="KW-0949">S-adenosyl-L-methionine</keyword>
<gene>
    <name evidence="7" type="ORF">FVF75_13645</name>
</gene>
<proteinExistence type="inferred from homology"/>
<evidence type="ECO:0000313" key="8">
    <source>
        <dbReference type="Proteomes" id="UP000322080"/>
    </source>
</evidence>
<evidence type="ECO:0000313" key="7">
    <source>
        <dbReference type="EMBL" id="TYB80668.1"/>
    </source>
</evidence>
<feature type="domain" description="DUF7884" evidence="6">
    <location>
        <begin position="5"/>
        <end position="72"/>
    </location>
</feature>
<keyword evidence="8" id="KW-1185">Reference proteome</keyword>
<comment type="similarity">
    <text evidence="1">Belongs to the CFA/CMAS family.</text>
</comment>
<evidence type="ECO:0000256" key="2">
    <source>
        <dbReference type="ARBA" id="ARBA00022603"/>
    </source>
</evidence>
<dbReference type="SUPFAM" id="SSF53335">
    <property type="entry name" value="S-adenosyl-L-methionine-dependent methyltransferases"/>
    <property type="match status" value="1"/>
</dbReference>
<dbReference type="Pfam" id="PF25371">
    <property type="entry name" value="DUF7884"/>
    <property type="match status" value="1"/>
</dbReference>
<protein>
    <submittedName>
        <fullName evidence="7">Class I SAM-dependent methyltransferase</fullName>
    </submittedName>
</protein>
<dbReference type="EMBL" id="VSIY01000013">
    <property type="protein sequence ID" value="TYB80668.1"/>
    <property type="molecule type" value="Genomic_DNA"/>
</dbReference>
<dbReference type="InterPro" id="IPR050723">
    <property type="entry name" value="CFA/CMAS"/>
</dbReference>
<dbReference type="GO" id="GO:0032259">
    <property type="term" value="P:methylation"/>
    <property type="evidence" value="ECO:0007669"/>
    <property type="project" value="UniProtKB-KW"/>
</dbReference>
<dbReference type="Proteomes" id="UP000322080">
    <property type="component" value="Unassembled WGS sequence"/>
</dbReference>
<keyword evidence="2 7" id="KW-0489">Methyltransferase</keyword>
<dbReference type="PANTHER" id="PTHR43667">
    <property type="entry name" value="CYCLOPROPANE-FATTY-ACYL-PHOSPHOLIPID SYNTHASE"/>
    <property type="match status" value="1"/>
</dbReference>
<dbReference type="PANTHER" id="PTHR43667:SF1">
    <property type="entry name" value="CYCLOPROPANE-FATTY-ACYL-PHOSPHOLIPID SYNTHASE"/>
    <property type="match status" value="1"/>
</dbReference>
<dbReference type="AlphaFoldDB" id="A0A5D0RJ30"/>
<accession>A0A5D0RJ30</accession>
<evidence type="ECO:0000256" key="5">
    <source>
        <dbReference type="ARBA" id="ARBA00023098"/>
    </source>
</evidence>
<keyword evidence="5" id="KW-0443">Lipid metabolism</keyword>
<dbReference type="GO" id="GO:0008610">
    <property type="term" value="P:lipid biosynthetic process"/>
    <property type="evidence" value="ECO:0007669"/>
    <property type="project" value="InterPro"/>
</dbReference>
<evidence type="ECO:0000259" key="6">
    <source>
        <dbReference type="Pfam" id="PF25371"/>
    </source>
</evidence>
<dbReference type="CDD" id="cd02440">
    <property type="entry name" value="AdoMet_MTases"/>
    <property type="match status" value="1"/>
</dbReference>
<dbReference type="InterPro" id="IPR003333">
    <property type="entry name" value="CMAS"/>
</dbReference>
<dbReference type="InterPro" id="IPR029063">
    <property type="entry name" value="SAM-dependent_MTases_sf"/>
</dbReference>
<sequence>MRSVFLDHLLSHIVQVGTLRVTFADGRTKRYGQGEPELGVTVKDPRLPGRILRSPNLAVGEAYMDGTFEVENDDLRAFFDFMIPNINRAGAPWFQRPLDLGRMMARRFRQFAPVGKAQANVAHHYDLSGELYDLFLDADRQYSCAYFAREDMTLDEAQEAKKQHIAKKLLIEPGMRVLDIGCGWGGMALTLARDYGAKVVGVTLSREQHAVAVRRAEEAGLSDRVEFRLTDYRQVPESFDRIVSVGMFEHVGVPHYDEYFRFVRDHLSDDGLALIHSIGHVGPPNESDPWIVKYIFPGGYTPALSEMQRAVDRAELVSTDIEVLRLHYAKTLGHWYERFMANEDKARALYDERFVRMWRYYLLSMEASFRVGTLLVYQVQIGKHMTAAPITRDYLYRDAAHDRAHTHAKAAE</sequence>
<dbReference type="RefSeq" id="WP_148378921.1">
    <property type="nucleotide sequence ID" value="NZ_VSIY01000013.1"/>
</dbReference>
<organism evidence="7 8">
    <name type="scientific">Maritimibacter fusiformis</name>
    <dbReference type="NCBI Taxonomy" id="2603819"/>
    <lineage>
        <taxon>Bacteria</taxon>
        <taxon>Pseudomonadati</taxon>
        <taxon>Pseudomonadota</taxon>
        <taxon>Alphaproteobacteria</taxon>
        <taxon>Rhodobacterales</taxon>
        <taxon>Roseobacteraceae</taxon>
        <taxon>Maritimibacter</taxon>
    </lineage>
</organism>
<evidence type="ECO:0000256" key="4">
    <source>
        <dbReference type="ARBA" id="ARBA00022691"/>
    </source>
</evidence>
<dbReference type="Gene3D" id="3.40.50.150">
    <property type="entry name" value="Vaccinia Virus protein VP39"/>
    <property type="match status" value="1"/>
</dbReference>
<dbReference type="Pfam" id="PF02353">
    <property type="entry name" value="CMAS"/>
    <property type="match status" value="1"/>
</dbReference>
<keyword evidence="3 7" id="KW-0808">Transferase</keyword>
<name>A0A5D0RJ30_9RHOB</name>
<dbReference type="InterPro" id="IPR057206">
    <property type="entry name" value="DUF7884"/>
</dbReference>
<evidence type="ECO:0000256" key="3">
    <source>
        <dbReference type="ARBA" id="ARBA00022679"/>
    </source>
</evidence>
<comment type="caution">
    <text evidence="7">The sequence shown here is derived from an EMBL/GenBank/DDBJ whole genome shotgun (WGS) entry which is preliminary data.</text>
</comment>
<dbReference type="GO" id="GO:0008168">
    <property type="term" value="F:methyltransferase activity"/>
    <property type="evidence" value="ECO:0007669"/>
    <property type="project" value="UniProtKB-KW"/>
</dbReference>
<reference evidence="7 8" key="1">
    <citation type="submission" date="2019-08" db="EMBL/GenBank/DDBJ databases">
        <title>Identification of a novel species of the genus Boseongicola.</title>
        <authorList>
            <person name="Zhang X.-Q."/>
        </authorList>
    </citation>
    <scope>NUCLEOTIDE SEQUENCE [LARGE SCALE GENOMIC DNA]</scope>
    <source>
        <strain evidence="7 8">HY14</strain>
    </source>
</reference>
<evidence type="ECO:0000256" key="1">
    <source>
        <dbReference type="ARBA" id="ARBA00010815"/>
    </source>
</evidence>